<feature type="region of interest" description="Disordered" evidence="6">
    <location>
        <begin position="36"/>
        <end position="55"/>
    </location>
</feature>
<comment type="similarity">
    <text evidence="1">Belongs to the bacterial ribosomal protein bL19 family.</text>
</comment>
<evidence type="ECO:0000313" key="8">
    <source>
        <dbReference type="Proteomes" id="UP001142489"/>
    </source>
</evidence>
<dbReference type="InterPro" id="IPR038657">
    <property type="entry name" value="Ribosomal_bL19_sf"/>
</dbReference>
<gene>
    <name evidence="7" type="ORF">JRQ81_000145</name>
</gene>
<keyword evidence="3" id="KW-0687">Ribonucleoprotein</keyword>
<dbReference type="EMBL" id="JAPFRF010000001">
    <property type="protein sequence ID" value="KAJ7344195.1"/>
    <property type="molecule type" value="Genomic_DNA"/>
</dbReference>
<accession>A0A9Q0Y4Q1</accession>
<keyword evidence="2" id="KW-0689">Ribosomal protein</keyword>
<evidence type="ECO:0000256" key="1">
    <source>
        <dbReference type="ARBA" id="ARBA00005781"/>
    </source>
</evidence>
<dbReference type="Pfam" id="PF01245">
    <property type="entry name" value="Ribosomal_L19"/>
    <property type="match status" value="1"/>
</dbReference>
<dbReference type="SUPFAM" id="SSF50104">
    <property type="entry name" value="Translation proteins SH3-like domain"/>
    <property type="match status" value="1"/>
</dbReference>
<proteinExistence type="inferred from homology"/>
<dbReference type="Gene3D" id="2.30.30.790">
    <property type="match status" value="1"/>
</dbReference>
<comment type="caution">
    <text evidence="7">The sequence shown here is derived from an EMBL/GenBank/DDBJ whole genome shotgun (WGS) entry which is preliminary data.</text>
</comment>
<dbReference type="Proteomes" id="UP001142489">
    <property type="component" value="Unassembled WGS sequence"/>
</dbReference>
<evidence type="ECO:0000256" key="2">
    <source>
        <dbReference type="ARBA" id="ARBA00022980"/>
    </source>
</evidence>
<dbReference type="AlphaFoldDB" id="A0A9Q0Y4Q1"/>
<evidence type="ECO:0000256" key="6">
    <source>
        <dbReference type="SAM" id="MobiDB-lite"/>
    </source>
</evidence>
<dbReference type="PANTHER" id="PTHR15680:SF9">
    <property type="entry name" value="LARGE RIBOSOMAL SUBUNIT PROTEIN BL19M"/>
    <property type="match status" value="1"/>
</dbReference>
<evidence type="ECO:0000256" key="5">
    <source>
        <dbReference type="ARBA" id="ARBA00035359"/>
    </source>
</evidence>
<evidence type="ECO:0000313" key="7">
    <source>
        <dbReference type="EMBL" id="KAJ7344195.1"/>
    </source>
</evidence>
<keyword evidence="8" id="KW-1185">Reference proteome</keyword>
<name>A0A9Q0Y4Q1_9SAUR</name>
<dbReference type="OrthoDB" id="432645at2759"/>
<dbReference type="GO" id="GO:0006412">
    <property type="term" value="P:translation"/>
    <property type="evidence" value="ECO:0007669"/>
    <property type="project" value="InterPro"/>
</dbReference>
<dbReference type="InterPro" id="IPR001857">
    <property type="entry name" value="Ribosomal_bL19"/>
</dbReference>
<protein>
    <recommendedName>
        <fullName evidence="4">Large ribosomal subunit protein bL19m</fullName>
    </recommendedName>
    <alternativeName>
        <fullName evidence="5">39S ribosomal protein L19, mitochondrial</fullName>
    </alternativeName>
</protein>
<evidence type="ECO:0000256" key="4">
    <source>
        <dbReference type="ARBA" id="ARBA00035288"/>
    </source>
</evidence>
<evidence type="ECO:0000256" key="3">
    <source>
        <dbReference type="ARBA" id="ARBA00023274"/>
    </source>
</evidence>
<dbReference type="GO" id="GO:0003735">
    <property type="term" value="F:structural constituent of ribosome"/>
    <property type="evidence" value="ECO:0007669"/>
    <property type="project" value="InterPro"/>
</dbReference>
<reference evidence="7" key="1">
    <citation type="journal article" date="2023" name="DNA Res.">
        <title>Chromosome-level genome assembly of Phrynocephalus forsythii using third-generation DNA sequencing and Hi-C analysis.</title>
        <authorList>
            <person name="Qi Y."/>
            <person name="Zhao W."/>
            <person name="Zhao Y."/>
            <person name="Niu C."/>
            <person name="Cao S."/>
            <person name="Zhang Y."/>
        </authorList>
    </citation>
    <scope>NUCLEOTIDE SEQUENCE</scope>
    <source>
        <tissue evidence="7">Muscle</tissue>
    </source>
</reference>
<dbReference type="GO" id="GO:0005762">
    <property type="term" value="C:mitochondrial large ribosomal subunit"/>
    <property type="evidence" value="ECO:0007669"/>
    <property type="project" value="TreeGrafter"/>
</dbReference>
<dbReference type="PANTHER" id="PTHR15680">
    <property type="entry name" value="RIBOSOMAL PROTEIN L19"/>
    <property type="match status" value="1"/>
</dbReference>
<sequence length="279" mass="32451">MRACPAVAMAAVRSGSRAFRGACGRYFSLSVGHFTSQDGEPAKFKPPPKPEIIDHSKPDARQRKFLSPEFIPPRGRTDPFKYYLERRDMVKRRKSINIPEFYAGHILSITAADPYDNGKSSTFVGICIQRKGSGLGATLESFPFKGVEMCYELYNPLIQEIKVLKLEKRLDDDLMYLRDALPEYSTVDVNMEPVILGTKEVHVNKMQVKMKPKPWSKRWEHPKFNIKGIDFDLYLTERDKERVEGWRKPWIEFDMMKEYDTSELEMKIWKEVDAELKKK</sequence>
<dbReference type="InterPro" id="IPR008991">
    <property type="entry name" value="Translation_prot_SH3-like_sf"/>
</dbReference>
<organism evidence="7 8">
    <name type="scientific">Phrynocephalus forsythii</name>
    <dbReference type="NCBI Taxonomy" id="171643"/>
    <lineage>
        <taxon>Eukaryota</taxon>
        <taxon>Metazoa</taxon>
        <taxon>Chordata</taxon>
        <taxon>Craniata</taxon>
        <taxon>Vertebrata</taxon>
        <taxon>Euteleostomi</taxon>
        <taxon>Lepidosauria</taxon>
        <taxon>Squamata</taxon>
        <taxon>Bifurcata</taxon>
        <taxon>Unidentata</taxon>
        <taxon>Episquamata</taxon>
        <taxon>Toxicofera</taxon>
        <taxon>Iguania</taxon>
        <taxon>Acrodonta</taxon>
        <taxon>Agamidae</taxon>
        <taxon>Agaminae</taxon>
        <taxon>Phrynocephalus</taxon>
    </lineage>
</organism>